<dbReference type="Pfam" id="PF03876">
    <property type="entry name" value="SHS2_Rpb7-N"/>
    <property type="match status" value="1"/>
</dbReference>
<feature type="domain" description="RNA polymerase Rpb7-like N-terminal" evidence="7">
    <location>
        <begin position="8"/>
        <end position="64"/>
    </location>
</feature>
<keyword evidence="5 6" id="KW-0539">Nucleus</keyword>
<dbReference type="CDD" id="cd04330">
    <property type="entry name" value="RNAP_III_Rpc25_N"/>
    <property type="match status" value="1"/>
</dbReference>
<keyword evidence="9" id="KW-0808">Transferase</keyword>
<evidence type="ECO:0000256" key="1">
    <source>
        <dbReference type="ARBA" id="ARBA00004123"/>
    </source>
</evidence>
<name>A0A060TCC8_BLAAD</name>
<dbReference type="GO" id="GO:0003899">
    <property type="term" value="F:DNA-directed RNA polymerase activity"/>
    <property type="evidence" value="ECO:0007669"/>
    <property type="project" value="InterPro"/>
</dbReference>
<dbReference type="InterPro" id="IPR012340">
    <property type="entry name" value="NA-bd_OB-fold"/>
</dbReference>
<evidence type="ECO:0000256" key="4">
    <source>
        <dbReference type="ARBA" id="ARBA00023163"/>
    </source>
</evidence>
<evidence type="ECO:0000313" key="9">
    <source>
        <dbReference type="EMBL" id="CDP38464.1"/>
    </source>
</evidence>
<dbReference type="PhylomeDB" id="A0A060TCC8"/>
<keyword evidence="4 6" id="KW-0804">Transcription</keyword>
<dbReference type="SUPFAM" id="SSF50249">
    <property type="entry name" value="Nucleic acid-binding proteins"/>
    <property type="match status" value="1"/>
</dbReference>
<reference evidence="9" key="2">
    <citation type="submission" date="2014-06" db="EMBL/GenBank/DDBJ databases">
        <title>The complete genome of Blastobotrys (Arxula) adeninivorans LS3 - a yeast of biotechnological interest.</title>
        <authorList>
            <person name="Kunze G."/>
            <person name="Gaillardin C."/>
            <person name="Czernicka M."/>
            <person name="Durrens P."/>
            <person name="Martin T."/>
            <person name="Boer E."/>
            <person name="Gabaldon T."/>
            <person name="Cruz J."/>
            <person name="Talla E."/>
            <person name="Marck C."/>
            <person name="Goffeau A."/>
            <person name="Barbe V."/>
            <person name="Baret P."/>
            <person name="Baronian K."/>
            <person name="Beier S."/>
            <person name="Bleykasten C."/>
            <person name="Bode R."/>
            <person name="Casaregola S."/>
            <person name="Despons L."/>
            <person name="Fairhead C."/>
            <person name="Giersberg M."/>
            <person name="Gierski P."/>
            <person name="Hahnel U."/>
            <person name="Hartmann A."/>
            <person name="Jankowska D."/>
            <person name="Jubin C."/>
            <person name="Jung P."/>
            <person name="Lafontaine I."/>
            <person name="Leh-Louis V."/>
            <person name="Lemaire M."/>
            <person name="Marcet-Houben M."/>
            <person name="Mascher M."/>
            <person name="Morel G."/>
            <person name="Richard G.-F."/>
            <person name="Riechen J."/>
            <person name="Sacerdot C."/>
            <person name="Sarkar A."/>
            <person name="Savel G."/>
            <person name="Schacherer J."/>
            <person name="Sherman D."/>
            <person name="Straub M.-L."/>
            <person name="Stein N."/>
            <person name="Thierry A."/>
            <person name="Trautwein-Schult A."/>
            <person name="Westhof E."/>
            <person name="Worch S."/>
            <person name="Dujon B."/>
            <person name="Souciet J.-L."/>
            <person name="Wincker P."/>
            <person name="Scholz U."/>
            <person name="Neuveglise N."/>
        </authorList>
    </citation>
    <scope>NUCLEOTIDE SEQUENCE</scope>
    <source>
        <strain evidence="9">LS3</strain>
    </source>
</reference>
<keyword evidence="3 6" id="KW-0240">DNA-directed RNA polymerase</keyword>
<dbReference type="InterPro" id="IPR004519">
    <property type="entry name" value="RNAP_E/RPC8"/>
</dbReference>
<dbReference type="FunFam" id="2.40.50.140:FF:000221">
    <property type="entry name" value="DNA-directed RNA polymerase III subunit"/>
    <property type="match status" value="1"/>
</dbReference>
<evidence type="ECO:0000259" key="7">
    <source>
        <dbReference type="Pfam" id="PF03876"/>
    </source>
</evidence>
<reference evidence="9" key="1">
    <citation type="submission" date="2014-02" db="EMBL/GenBank/DDBJ databases">
        <authorList>
            <person name="Genoscope - CEA"/>
        </authorList>
    </citation>
    <scope>NUCLEOTIDE SEQUENCE</scope>
    <source>
        <strain evidence="9">LS3</strain>
    </source>
</reference>
<comment type="function">
    <text evidence="6">DNA-dependent RNA polymerase which catalyzes the transcription of DNA into RNA using the four ribonucleoside triphosphates as substrates.</text>
</comment>
<dbReference type="NCBIfam" id="TIGR00448">
    <property type="entry name" value="rpoE"/>
    <property type="match status" value="1"/>
</dbReference>
<dbReference type="GO" id="GO:0005666">
    <property type="term" value="C:RNA polymerase III complex"/>
    <property type="evidence" value="ECO:0007669"/>
    <property type="project" value="TreeGrafter"/>
</dbReference>
<dbReference type="AlphaFoldDB" id="A0A060TCC8"/>
<dbReference type="InterPro" id="IPR036898">
    <property type="entry name" value="RNA_pol_Rpb7-like_N_sf"/>
</dbReference>
<dbReference type="PANTHER" id="PTHR12709">
    <property type="entry name" value="DNA-DIRECTED RNA POLYMERASE II, III"/>
    <property type="match status" value="1"/>
</dbReference>
<feature type="domain" description="RNA polymerase III subunit Rpc25" evidence="8">
    <location>
        <begin position="83"/>
        <end position="200"/>
    </location>
</feature>
<dbReference type="Gene3D" id="2.40.50.140">
    <property type="entry name" value="Nucleic acid-binding proteins"/>
    <property type="match status" value="1"/>
</dbReference>
<evidence type="ECO:0000256" key="6">
    <source>
        <dbReference type="RuleBase" id="RU369086"/>
    </source>
</evidence>
<gene>
    <name evidence="9" type="ORF">GNLVRS02_ARAD1D35266g</name>
</gene>
<evidence type="ECO:0000259" key="8">
    <source>
        <dbReference type="Pfam" id="PF08292"/>
    </source>
</evidence>
<comment type="subcellular location">
    <subcellularLocation>
        <location evidence="1 6">Nucleus</location>
    </subcellularLocation>
</comment>
<accession>A0A060TCC8</accession>
<evidence type="ECO:0000256" key="2">
    <source>
        <dbReference type="ARBA" id="ARBA00009307"/>
    </source>
</evidence>
<organism evidence="9">
    <name type="scientific">Blastobotrys adeninivorans</name>
    <name type="common">Yeast</name>
    <name type="synonym">Arxula adeninivorans</name>
    <dbReference type="NCBI Taxonomy" id="409370"/>
    <lineage>
        <taxon>Eukaryota</taxon>
        <taxon>Fungi</taxon>
        <taxon>Dikarya</taxon>
        <taxon>Ascomycota</taxon>
        <taxon>Saccharomycotina</taxon>
        <taxon>Dipodascomycetes</taxon>
        <taxon>Dipodascales</taxon>
        <taxon>Trichomonascaceae</taxon>
        <taxon>Blastobotrys</taxon>
    </lineage>
</organism>
<keyword evidence="9" id="KW-0548">Nucleotidyltransferase</keyword>
<dbReference type="SUPFAM" id="SSF88798">
    <property type="entry name" value="N-terminal, heterodimerisation domain of RBP7 (RpoE)"/>
    <property type="match status" value="1"/>
</dbReference>
<dbReference type="Pfam" id="PF08292">
    <property type="entry name" value="RNA_pol_Rbc25"/>
    <property type="match status" value="1"/>
</dbReference>
<dbReference type="GO" id="GO:0003677">
    <property type="term" value="F:DNA binding"/>
    <property type="evidence" value="ECO:0007669"/>
    <property type="project" value="InterPro"/>
</dbReference>
<dbReference type="InterPro" id="IPR045113">
    <property type="entry name" value="Rpb7-like"/>
</dbReference>
<proteinExistence type="inferred from homology"/>
<protein>
    <recommendedName>
        <fullName evidence="6">DNA-directed RNA polymerase subunit</fullName>
    </recommendedName>
</protein>
<sequence length="200" mass="22613">MFFLSKISDLIRIDPESFGKSTERAVEDEIHARFANKVIHNAGLCVCLYDIESIGDGMVKHGDGASFVKVVFRMVMFRPFVGEILVGWVSSCTEEGLKVKMEFFNDIHIPKSLLFDNCVFIPTEQAWVWRIPNDDGTNTDLYIDTNEKIRFRVEQELFTEQHPKGPTLEDGEAAATQNQTPPYAIIGSCQADGMGLVSWW</sequence>
<dbReference type="EMBL" id="HG937694">
    <property type="protein sequence ID" value="CDP38464.1"/>
    <property type="molecule type" value="Genomic_DNA"/>
</dbReference>
<dbReference type="Gene3D" id="3.30.1490.120">
    <property type="entry name" value="RNA polymerase Rpb7-like, N-terminal domain"/>
    <property type="match status" value="1"/>
</dbReference>
<evidence type="ECO:0000256" key="5">
    <source>
        <dbReference type="ARBA" id="ARBA00023242"/>
    </source>
</evidence>
<comment type="similarity">
    <text evidence="2">Belongs to the eukaryotic RPB7/RPC8 RNA polymerase subunit family.</text>
</comment>
<dbReference type="FunFam" id="3.30.1490.120:FF:000002">
    <property type="entry name" value="DNA-directed RNA polymerase III subunit RPC8"/>
    <property type="match status" value="1"/>
</dbReference>
<dbReference type="PANTHER" id="PTHR12709:SF1">
    <property type="entry name" value="DNA-DIRECTED RNA POLYMERASE III SUBUNIT RPC8"/>
    <property type="match status" value="1"/>
</dbReference>
<dbReference type="GO" id="GO:0006384">
    <property type="term" value="P:transcription initiation at RNA polymerase III promoter"/>
    <property type="evidence" value="ECO:0007669"/>
    <property type="project" value="TreeGrafter"/>
</dbReference>
<dbReference type="InterPro" id="IPR013238">
    <property type="entry name" value="RNA_pol_III_Rbc25"/>
</dbReference>
<evidence type="ECO:0000256" key="3">
    <source>
        <dbReference type="ARBA" id="ARBA00022478"/>
    </source>
</evidence>
<dbReference type="InterPro" id="IPR005576">
    <property type="entry name" value="Rpb7-like_N"/>
</dbReference>